<feature type="transmembrane region" description="Helical" evidence="6">
    <location>
        <begin position="140"/>
        <end position="157"/>
    </location>
</feature>
<evidence type="ECO:0000256" key="1">
    <source>
        <dbReference type="ARBA" id="ARBA00004141"/>
    </source>
</evidence>
<keyword evidence="2 6" id="KW-0812">Transmembrane</keyword>
<dbReference type="GO" id="GO:0034755">
    <property type="term" value="P:iron ion transmembrane transport"/>
    <property type="evidence" value="ECO:0007669"/>
    <property type="project" value="TreeGrafter"/>
</dbReference>
<feature type="transmembrane region" description="Helical" evidence="6">
    <location>
        <begin position="377"/>
        <end position="394"/>
    </location>
</feature>
<feature type="transmembrane region" description="Helical" evidence="6">
    <location>
        <begin position="324"/>
        <end position="343"/>
    </location>
</feature>
<feature type="region of interest" description="Disordered" evidence="5">
    <location>
        <begin position="1"/>
        <end position="25"/>
    </location>
</feature>
<comment type="subcellular location">
    <subcellularLocation>
        <location evidence="1">Membrane</location>
        <topology evidence="1">Multi-pass membrane protein</topology>
    </subcellularLocation>
</comment>
<proteinExistence type="predicted"/>
<name>A0A5Q2RHA3_9ACTN</name>
<evidence type="ECO:0000313" key="7">
    <source>
        <dbReference type="EMBL" id="QGG93921.1"/>
    </source>
</evidence>
<dbReference type="AlphaFoldDB" id="A0A5Q2RHA3"/>
<feature type="transmembrane region" description="Helical" evidence="6">
    <location>
        <begin position="400"/>
        <end position="422"/>
    </location>
</feature>
<accession>A0A5Q2RHA3</accession>
<sequence>MSVATSAPDQPEIATRAQPPEAPSGRKILPWIGPGLLWMISAVGTGSVLFTPRVASQHRYALLWVLLAVCLLMWVMIREAARYTVVTGRSLLEGFARLPGPARWAVWVVLVPQVVAAVAGIAGLASIVGSALETAVGGDHRLWAAGAIVAAAVLVVTDGYPLIEKAARYLAAVLTGITVVAAVRVGPSLGDLGAGLVPSLPDGIDPYVVGPWIGTILAGSMGIVWFSYWTAARGFGGRSPLAESPDTEDDEIEPLGEEDRHERIHAWMRLMSTTAAVGVVAGAIVLVAYMVLGAELLAPEGILPQGSDVAADLSRLLQDVWGRTGFWLMIAAVLVALGGSVLANQDGWGRSFADMTIILRRGHGLPAWATRRRLTELYVLTLTGVLPIVVVLLVSDPVAIMSASGLVAALHTPLIVGLIVAVNRRDLPDELGPGWVTTGLTGSSVVVYTVVGALQVIG</sequence>
<evidence type="ECO:0000256" key="4">
    <source>
        <dbReference type="ARBA" id="ARBA00023136"/>
    </source>
</evidence>
<organism evidence="7 8">
    <name type="scientific">Actinomarinicola tropica</name>
    <dbReference type="NCBI Taxonomy" id="2789776"/>
    <lineage>
        <taxon>Bacteria</taxon>
        <taxon>Bacillati</taxon>
        <taxon>Actinomycetota</taxon>
        <taxon>Acidimicrobiia</taxon>
        <taxon>Acidimicrobiales</taxon>
        <taxon>Iamiaceae</taxon>
        <taxon>Actinomarinicola</taxon>
    </lineage>
</organism>
<dbReference type="EMBL" id="CP045851">
    <property type="protein sequence ID" value="QGG93921.1"/>
    <property type="molecule type" value="Genomic_DNA"/>
</dbReference>
<evidence type="ECO:0000313" key="8">
    <source>
        <dbReference type="Proteomes" id="UP000334019"/>
    </source>
</evidence>
<dbReference type="PANTHER" id="PTHR11706">
    <property type="entry name" value="SOLUTE CARRIER PROTEIN FAMILY 11 MEMBER"/>
    <property type="match status" value="1"/>
</dbReference>
<feature type="transmembrane region" description="Helical" evidence="6">
    <location>
        <begin position="61"/>
        <end position="81"/>
    </location>
</feature>
<feature type="transmembrane region" description="Helical" evidence="6">
    <location>
        <begin position="36"/>
        <end position="55"/>
    </location>
</feature>
<dbReference type="Pfam" id="PF01566">
    <property type="entry name" value="Nramp"/>
    <property type="match status" value="1"/>
</dbReference>
<evidence type="ECO:0000256" key="3">
    <source>
        <dbReference type="ARBA" id="ARBA00022989"/>
    </source>
</evidence>
<keyword evidence="4 6" id="KW-0472">Membrane</keyword>
<evidence type="ECO:0000256" key="5">
    <source>
        <dbReference type="SAM" id="MobiDB-lite"/>
    </source>
</evidence>
<dbReference type="InterPro" id="IPR001046">
    <property type="entry name" value="NRAMP_fam"/>
</dbReference>
<feature type="transmembrane region" description="Helical" evidence="6">
    <location>
        <begin position="209"/>
        <end position="229"/>
    </location>
</feature>
<evidence type="ECO:0000256" key="2">
    <source>
        <dbReference type="ARBA" id="ARBA00022692"/>
    </source>
</evidence>
<dbReference type="GO" id="GO:0005886">
    <property type="term" value="C:plasma membrane"/>
    <property type="evidence" value="ECO:0007669"/>
    <property type="project" value="TreeGrafter"/>
</dbReference>
<evidence type="ECO:0000256" key="6">
    <source>
        <dbReference type="SAM" id="Phobius"/>
    </source>
</evidence>
<reference evidence="7 8" key="1">
    <citation type="submission" date="2019-11" db="EMBL/GenBank/DDBJ databases">
        <authorList>
            <person name="He Y."/>
        </authorList>
    </citation>
    <scope>NUCLEOTIDE SEQUENCE [LARGE SCALE GENOMIC DNA]</scope>
    <source>
        <strain evidence="7 8">SCSIO 58843</strain>
    </source>
</reference>
<feature type="transmembrane region" description="Helical" evidence="6">
    <location>
        <begin position="169"/>
        <end position="189"/>
    </location>
</feature>
<dbReference type="PANTHER" id="PTHR11706:SF3">
    <property type="entry name" value="METAL ION TRANSPORT PROTEIN"/>
    <property type="match status" value="1"/>
</dbReference>
<feature type="transmembrane region" description="Helical" evidence="6">
    <location>
        <begin position="270"/>
        <end position="292"/>
    </location>
</feature>
<dbReference type="GO" id="GO:0005384">
    <property type="term" value="F:manganese ion transmembrane transporter activity"/>
    <property type="evidence" value="ECO:0007669"/>
    <property type="project" value="TreeGrafter"/>
</dbReference>
<feature type="transmembrane region" description="Helical" evidence="6">
    <location>
        <begin position="102"/>
        <end position="128"/>
    </location>
</feature>
<dbReference type="NCBIfam" id="NF037982">
    <property type="entry name" value="Nramp_1"/>
    <property type="match status" value="1"/>
</dbReference>
<feature type="transmembrane region" description="Helical" evidence="6">
    <location>
        <begin position="434"/>
        <end position="457"/>
    </location>
</feature>
<dbReference type="Proteomes" id="UP000334019">
    <property type="component" value="Chromosome"/>
</dbReference>
<protein>
    <submittedName>
        <fullName evidence="7">Divalent metal cation transporter</fullName>
    </submittedName>
</protein>
<dbReference type="RefSeq" id="WP_153758027.1">
    <property type="nucleotide sequence ID" value="NZ_CP045851.1"/>
</dbReference>
<dbReference type="KEGG" id="atq:GH723_01695"/>
<keyword evidence="8" id="KW-1185">Reference proteome</keyword>
<dbReference type="GO" id="GO:0015086">
    <property type="term" value="F:cadmium ion transmembrane transporter activity"/>
    <property type="evidence" value="ECO:0007669"/>
    <property type="project" value="TreeGrafter"/>
</dbReference>
<keyword evidence="3 6" id="KW-1133">Transmembrane helix</keyword>
<gene>
    <name evidence="7" type="ORF">GH723_01695</name>
</gene>